<organism evidence="1 2">
    <name type="scientific">Ambrosiozyma monospora</name>
    <name type="common">Yeast</name>
    <name type="synonym">Endomycopsis monosporus</name>
    <dbReference type="NCBI Taxonomy" id="43982"/>
    <lineage>
        <taxon>Eukaryota</taxon>
        <taxon>Fungi</taxon>
        <taxon>Dikarya</taxon>
        <taxon>Ascomycota</taxon>
        <taxon>Saccharomycotina</taxon>
        <taxon>Pichiomycetes</taxon>
        <taxon>Pichiales</taxon>
        <taxon>Pichiaceae</taxon>
        <taxon>Ambrosiozyma</taxon>
    </lineage>
</organism>
<dbReference type="EMBL" id="BSXS01001835">
    <property type="protein sequence ID" value="GME77395.1"/>
    <property type="molecule type" value="Genomic_DNA"/>
</dbReference>
<comment type="caution">
    <text evidence="1">The sequence shown here is derived from an EMBL/GenBank/DDBJ whole genome shotgun (WGS) entry which is preliminary data.</text>
</comment>
<sequence>MEVPQIKQSLEHTSKLLKSTEVTEEDQFQEALRQTAAILSQTASTNTLRQLLSTSKDVWYCIKSIIEDHNEYLKKYGVGKTYELILRTRLVRGCVLLARNVSVGYNELLMLSESEVQLFGKENDVLLNNVSDVKSLYVMDEQATLQLTSKYIEELITNQSNVELSSILMNAIVSNLQFLSNLTAVNCQIKNHGLVFEVLGQFKKFKTCIPDSQLFNVSLPLIRFANNIYSDEEFVNLCLKKETLKFSDLFTTYFVPMRDIALTEDDNGLSEEQKDQVEVLCLSVFQNIIQHQAFSTYLLNASKSDNKGYDGSIKEILRVTRVLFNGKEDWDKLQLTNIIAWLLDYYDYLVSQATPLLTSNKASENDVQQLAHVHELIISTLDCFSNVVQFEHARQMLNFYKFLPKLLEFFKVVEMNTEKKKLKNQKQSDGSLGGVSDPTKKLFPEVKSILVEIITCLVYQNKENQDLVRNTQSLELILNNCNLDANEPFIKERAILCIKYLLENNPENQNFISQLEAKGTDIDEEDDKILTKAGFEVDIVDGKVKLKKAQKIEELEQKIRK</sequence>
<evidence type="ECO:0000313" key="1">
    <source>
        <dbReference type="EMBL" id="GME77395.1"/>
    </source>
</evidence>
<keyword evidence="2" id="KW-1185">Reference proteome</keyword>
<reference evidence="1" key="1">
    <citation type="submission" date="2023-04" db="EMBL/GenBank/DDBJ databases">
        <title>Ambrosiozyma monospora NBRC 10751.</title>
        <authorList>
            <person name="Ichikawa N."/>
            <person name="Sato H."/>
            <person name="Tonouchi N."/>
        </authorList>
    </citation>
    <scope>NUCLEOTIDE SEQUENCE</scope>
    <source>
        <strain evidence="1">NBRC 10751</strain>
    </source>
</reference>
<name>A0ACB5SZ80_AMBMO</name>
<gene>
    <name evidence="1" type="ORF">Amon02_000301700</name>
</gene>
<protein>
    <submittedName>
        <fullName evidence="1">Unnamed protein product</fullName>
    </submittedName>
</protein>
<evidence type="ECO:0000313" key="2">
    <source>
        <dbReference type="Proteomes" id="UP001165064"/>
    </source>
</evidence>
<accession>A0ACB5SZ80</accession>
<proteinExistence type="predicted"/>
<dbReference type="Proteomes" id="UP001165064">
    <property type="component" value="Unassembled WGS sequence"/>
</dbReference>